<feature type="signal peptide" evidence="1">
    <location>
        <begin position="1"/>
        <end position="20"/>
    </location>
</feature>
<evidence type="ECO:0000256" key="1">
    <source>
        <dbReference type="SAM" id="SignalP"/>
    </source>
</evidence>
<organism evidence="2">
    <name type="scientific">Anguilla anguilla</name>
    <name type="common">European freshwater eel</name>
    <name type="synonym">Muraena anguilla</name>
    <dbReference type="NCBI Taxonomy" id="7936"/>
    <lineage>
        <taxon>Eukaryota</taxon>
        <taxon>Metazoa</taxon>
        <taxon>Chordata</taxon>
        <taxon>Craniata</taxon>
        <taxon>Vertebrata</taxon>
        <taxon>Euteleostomi</taxon>
        <taxon>Actinopterygii</taxon>
        <taxon>Neopterygii</taxon>
        <taxon>Teleostei</taxon>
        <taxon>Anguilliformes</taxon>
        <taxon>Anguillidae</taxon>
        <taxon>Anguilla</taxon>
    </lineage>
</organism>
<proteinExistence type="predicted"/>
<name>A0A0E9RWJ1_ANGAN</name>
<dbReference type="EMBL" id="GBXM01075076">
    <property type="protein sequence ID" value="JAH33501.1"/>
    <property type="molecule type" value="Transcribed_RNA"/>
</dbReference>
<keyword evidence="1" id="KW-0732">Signal</keyword>
<reference evidence="2" key="1">
    <citation type="submission" date="2014-11" db="EMBL/GenBank/DDBJ databases">
        <authorList>
            <person name="Amaro Gonzalez C."/>
        </authorList>
    </citation>
    <scope>NUCLEOTIDE SEQUENCE</scope>
</reference>
<reference evidence="2" key="2">
    <citation type="journal article" date="2015" name="Fish Shellfish Immunol.">
        <title>Early steps in the European eel (Anguilla anguilla)-Vibrio vulnificus interaction in the gills: Role of the RtxA13 toxin.</title>
        <authorList>
            <person name="Callol A."/>
            <person name="Pajuelo D."/>
            <person name="Ebbesson L."/>
            <person name="Teles M."/>
            <person name="MacKenzie S."/>
            <person name="Amaro C."/>
        </authorList>
    </citation>
    <scope>NUCLEOTIDE SEQUENCE</scope>
</reference>
<sequence>MMTLLMVTLTCQITFTRTNGELYLYICDIYVKHCTSCMVHPIKT</sequence>
<feature type="chain" id="PRO_5002431813" evidence="1">
    <location>
        <begin position="21"/>
        <end position="44"/>
    </location>
</feature>
<evidence type="ECO:0000313" key="2">
    <source>
        <dbReference type="EMBL" id="JAH33501.1"/>
    </source>
</evidence>
<accession>A0A0E9RWJ1</accession>
<protein>
    <submittedName>
        <fullName evidence="2">Uncharacterized protein</fullName>
    </submittedName>
</protein>
<dbReference type="AlphaFoldDB" id="A0A0E9RWJ1"/>